<protein>
    <recommendedName>
        <fullName evidence="4">Integral membrane protein</fullName>
    </recommendedName>
</protein>
<dbReference type="AlphaFoldDB" id="A0A0G1HXG0"/>
<proteinExistence type="predicted"/>
<feature type="transmembrane region" description="Helical" evidence="1">
    <location>
        <begin position="31"/>
        <end position="53"/>
    </location>
</feature>
<sequence length="113" mass="11772">MSLISQALAAGGTIGVPQPTGMKITDIGVLISRVISVAFIVAGILTFAFLVMGGIEWLTSGGDKGKTETARNRITAAVVGLAIVAASWALMKLIAYFFGVDVFEGNINIPKPY</sequence>
<evidence type="ECO:0008006" key="4">
    <source>
        <dbReference type="Google" id="ProtNLM"/>
    </source>
</evidence>
<gene>
    <name evidence="2" type="ORF">UW44_C0013G0023</name>
</gene>
<dbReference type="InterPro" id="IPR043993">
    <property type="entry name" value="T4SS_pilin"/>
</dbReference>
<organism evidence="2 3">
    <name type="scientific">Candidatus Collierbacteria bacterium GW2011_GWB2_44_22</name>
    <dbReference type="NCBI Taxonomy" id="1618387"/>
    <lineage>
        <taxon>Bacteria</taxon>
        <taxon>Candidatus Collieribacteriota</taxon>
    </lineage>
</organism>
<evidence type="ECO:0000313" key="2">
    <source>
        <dbReference type="EMBL" id="KKT51303.1"/>
    </source>
</evidence>
<accession>A0A0G1HXG0</accession>
<dbReference type="Proteomes" id="UP000034006">
    <property type="component" value="Unassembled WGS sequence"/>
</dbReference>
<keyword evidence="1" id="KW-1133">Transmembrane helix</keyword>
<reference evidence="2 3" key="1">
    <citation type="journal article" date="2015" name="Nature">
        <title>rRNA introns, odd ribosomes, and small enigmatic genomes across a large radiation of phyla.</title>
        <authorList>
            <person name="Brown C.T."/>
            <person name="Hug L.A."/>
            <person name="Thomas B.C."/>
            <person name="Sharon I."/>
            <person name="Castelle C.J."/>
            <person name="Singh A."/>
            <person name="Wilkins M.J."/>
            <person name="Williams K.H."/>
            <person name="Banfield J.F."/>
        </authorList>
    </citation>
    <scope>NUCLEOTIDE SEQUENCE [LARGE SCALE GENOMIC DNA]</scope>
</reference>
<keyword evidence="1" id="KW-0812">Transmembrane</keyword>
<comment type="caution">
    <text evidence="2">The sequence shown here is derived from an EMBL/GenBank/DDBJ whole genome shotgun (WGS) entry which is preliminary data.</text>
</comment>
<dbReference type="Pfam" id="PF18895">
    <property type="entry name" value="T4SS_pilin"/>
    <property type="match status" value="1"/>
</dbReference>
<evidence type="ECO:0000313" key="3">
    <source>
        <dbReference type="Proteomes" id="UP000034006"/>
    </source>
</evidence>
<dbReference type="EMBL" id="LCIH01000013">
    <property type="protein sequence ID" value="KKT51303.1"/>
    <property type="molecule type" value="Genomic_DNA"/>
</dbReference>
<keyword evidence="1" id="KW-0472">Membrane</keyword>
<evidence type="ECO:0000256" key="1">
    <source>
        <dbReference type="SAM" id="Phobius"/>
    </source>
</evidence>
<feature type="transmembrane region" description="Helical" evidence="1">
    <location>
        <begin position="74"/>
        <end position="98"/>
    </location>
</feature>
<name>A0A0G1HXG0_9BACT</name>
<dbReference type="STRING" id="1618387.UW44_C0013G0023"/>